<dbReference type="EMBL" id="NBCO01000001">
    <property type="protein sequence ID" value="ORC93283.1"/>
    <property type="molecule type" value="Genomic_DNA"/>
</dbReference>
<feature type="region of interest" description="Disordered" evidence="1">
    <location>
        <begin position="594"/>
        <end position="626"/>
    </location>
</feature>
<comment type="caution">
    <text evidence="2">The sequence shown here is derived from an EMBL/GenBank/DDBJ whole genome shotgun (WGS) entry which is preliminary data.</text>
</comment>
<dbReference type="OrthoDB" id="247845at2759"/>
<keyword evidence="3" id="KW-1185">Reference proteome</keyword>
<organism evidence="2 3">
    <name type="scientific">Trypanosoma theileri</name>
    <dbReference type="NCBI Taxonomy" id="67003"/>
    <lineage>
        <taxon>Eukaryota</taxon>
        <taxon>Discoba</taxon>
        <taxon>Euglenozoa</taxon>
        <taxon>Kinetoplastea</taxon>
        <taxon>Metakinetoplastina</taxon>
        <taxon>Trypanosomatida</taxon>
        <taxon>Trypanosomatidae</taxon>
        <taxon>Trypanosoma</taxon>
    </lineage>
</organism>
<feature type="region of interest" description="Disordered" evidence="1">
    <location>
        <begin position="180"/>
        <end position="200"/>
    </location>
</feature>
<dbReference type="InterPro" id="IPR043966">
    <property type="entry name" value="CBP110"/>
</dbReference>
<dbReference type="VEuPathDB" id="TriTrypDB:TM35_000011600"/>
<evidence type="ECO:0000313" key="2">
    <source>
        <dbReference type="EMBL" id="ORC93283.1"/>
    </source>
</evidence>
<dbReference type="RefSeq" id="XP_028887349.1">
    <property type="nucleotide sequence ID" value="XM_029020841.1"/>
</dbReference>
<dbReference type="Pfam" id="PF19042">
    <property type="entry name" value="CBP110"/>
    <property type="match status" value="1"/>
</dbReference>
<name>A0A1X0P9G9_9TRYP</name>
<accession>A0A1X0P9G9</accession>
<dbReference type="GO" id="GO:0005846">
    <property type="term" value="C:nuclear cap binding complex"/>
    <property type="evidence" value="ECO:0007669"/>
    <property type="project" value="InterPro"/>
</dbReference>
<evidence type="ECO:0000256" key="1">
    <source>
        <dbReference type="SAM" id="MobiDB-lite"/>
    </source>
</evidence>
<feature type="compositionally biased region" description="Polar residues" evidence="1">
    <location>
        <begin position="384"/>
        <end position="395"/>
    </location>
</feature>
<proteinExistence type="predicted"/>
<dbReference type="AlphaFoldDB" id="A0A1X0P9G9"/>
<feature type="region of interest" description="Disordered" evidence="1">
    <location>
        <begin position="509"/>
        <end position="538"/>
    </location>
</feature>
<feature type="region of interest" description="Disordered" evidence="1">
    <location>
        <begin position="379"/>
        <end position="399"/>
    </location>
</feature>
<dbReference type="GeneID" id="39980621"/>
<reference evidence="2 3" key="1">
    <citation type="submission" date="2017-03" db="EMBL/GenBank/DDBJ databases">
        <title>An alternative strategy for trypanosome survival in the mammalian bloodstream revealed through genome and transcriptome analysis of the ubiquitous bovine parasite Trypanosoma (Megatrypanum) theileri.</title>
        <authorList>
            <person name="Kelly S."/>
            <person name="Ivens A."/>
            <person name="Mott A."/>
            <person name="O'Neill E."/>
            <person name="Emms D."/>
            <person name="Macleod O."/>
            <person name="Voorheis P."/>
            <person name="Matthews J."/>
            <person name="Matthews K."/>
            <person name="Carrington M."/>
        </authorList>
    </citation>
    <scope>NUCLEOTIDE SEQUENCE [LARGE SCALE GENOMIC DNA]</scope>
    <source>
        <strain evidence="2">Edinburgh</strain>
    </source>
</reference>
<protein>
    <submittedName>
        <fullName evidence="2">Uncharacterized protein</fullName>
    </submittedName>
</protein>
<dbReference type="Proteomes" id="UP000192257">
    <property type="component" value="Unassembled WGS sequence"/>
</dbReference>
<feature type="compositionally biased region" description="Basic and acidic residues" evidence="1">
    <location>
        <begin position="517"/>
        <end position="533"/>
    </location>
</feature>
<evidence type="ECO:0000313" key="3">
    <source>
        <dbReference type="Proteomes" id="UP000192257"/>
    </source>
</evidence>
<gene>
    <name evidence="2" type="ORF">TM35_000011600</name>
</gene>
<sequence length="1024" mass="115838">MTVKEPPPLSLLLPGYGTVAKSSLVTFSTSTQWLWYFYLTVWPRPFLSQMRMIQITSEDKNKEKCNSTTFSFEDVLKSVEFPTADDIAMYETQWRLCPAEIVEEIKVQASKALEDNDDNFSYPLLPRVSECWFGRLLRALAVKDYLSVIEPNMESSTSPSPSSLHLDNLLRKSLEAVRRKRQQQQQQQHQRRKHGGENVEMSEIQETELEVLKNALREMLSSDTVTERFPLLFDVVSLITGVNDDEVILEVYRARLFSALTIEIFGRVKTASARLLLAYINGNSSGDSISSEVAISARACGVVIGVIEYAIAYRCSREDGTGRCPLTAAALLLHNLVELQDEAMKKDNIILSSSLLATIVVSCIQELICSMVTGGGTGTTTTTPHQRPPSSTGDASNVEGKKKIIEENSVCNPITTRALTLQEVDAVLRVFFPAFLQQMGFEWPWSESLRQARQLDKVQQKTISIQDGVRINSNAVFEEIFFALSHRTYAARLRCILPQSCDRLLDAVFPTDDDDDGERRTRNGDGDHEDNKGKPPQFVMPAYYRAAGEVMLEFFKRSGINGTTSAETERVLQRSIDILPMIVQLQALGTHLDNNTMEEGEDDDNDHHSHHHQQQQRHASQENNLLRTVRLSEEEKHRLLMRYRCEVLLASIIVYTQLQTVSLVQQLIRQLAPLIEKLLLPLLQGRTLRRSAVMIRTKRNRSEHENMTEESVIEFTPEFKVLVDKIHYQFYPLEWIPEVIDTQLRRRATGEDIPPHTYYSVFAAVAHQFGLILQGSPQGVRGGDGSSNTVRVKAYRFFTVLLVNSIGDAVTSSCEFEGAIAVAATRRVGGNRQQRDVDSAQLQQRGAPSFHTVVNSHDVVLTLAQCLLPVELTSLPDQTVGLEMTENEEQREFGCEGWIRRIVEWTQSKSARWTMQGATVRETVNTSIISLQNSFTFDAVPLSREVIRVARRRLIEKMHVTEEYGNTSSANLLLQQQLLSLQSLLESIELLPQELSQKERVITAAMLLWSSPFFSHELQRLWSL</sequence>